<feature type="compositionally biased region" description="Polar residues" evidence="5">
    <location>
        <begin position="585"/>
        <end position="605"/>
    </location>
</feature>
<comment type="caution">
    <text evidence="7">The sequence shown here is derived from an EMBL/GenBank/DDBJ whole genome shotgun (WGS) entry which is preliminary data.</text>
</comment>
<dbReference type="GO" id="GO:0005741">
    <property type="term" value="C:mitochondrial outer membrane"/>
    <property type="evidence" value="ECO:0007669"/>
    <property type="project" value="TreeGrafter"/>
</dbReference>
<dbReference type="FunFam" id="3.40.50.300:FF:000416">
    <property type="entry name" value="p-loop nucleoside triphosphate hydrolase superfamily protein"/>
    <property type="match status" value="1"/>
</dbReference>
<dbReference type="Pfam" id="PF24933">
    <property type="entry name" value="DUF7751"/>
    <property type="match status" value="1"/>
</dbReference>
<reference evidence="7" key="1">
    <citation type="submission" date="2020-06" db="EMBL/GenBank/DDBJ databases">
        <authorList>
            <person name="Li T."/>
            <person name="Hu X."/>
            <person name="Zhang T."/>
            <person name="Song X."/>
            <person name="Zhang H."/>
            <person name="Dai N."/>
            <person name="Sheng W."/>
            <person name="Hou X."/>
            <person name="Wei L."/>
        </authorList>
    </citation>
    <scope>NUCLEOTIDE SEQUENCE</scope>
    <source>
        <strain evidence="7">KEN1</strain>
        <tissue evidence="7">Leaf</tissue>
    </source>
</reference>
<dbReference type="GO" id="GO:0005524">
    <property type="term" value="F:ATP binding"/>
    <property type="evidence" value="ECO:0007669"/>
    <property type="project" value="UniProtKB-KW"/>
</dbReference>
<feature type="region of interest" description="Disordered" evidence="5">
    <location>
        <begin position="584"/>
        <end position="605"/>
    </location>
</feature>
<sequence length="1165" mass="126613">MVETRRSSSSSKRPLSSPSSPLPNGKRSKAAEASSSSTNDSPASEEVVDAAVPKELEAGSADLAISGGVKESDDLAAEKSPEPAVEGEVLVFPMTLAVILCSAYDTVIDAEKGKLSGPSVNRGKKRQLKSDTGVAWGKLLSQCSQFQSSPYRCNVPSQNPHVVMHRPTFTVGQGRQCDLWVGDPTVSKSLCSLKHMETEGGDSVTVLEITGKKGAVQVNGKVYPKDSTIPLNGGDEVVFSSSGKHAYIFQQLTNSGESATDMPPPVSILEAHGGPIKGLHIEARTGDPSTVAVASTLASLSHLSNELSLLPPSSRSGEDVQQGPEIPSVPTACEVPDNCVVDTEMKDTSVHNDGASASVVEKTVGPSPGLTSDNLNIDAEIGKIVGENNDLRPVLHFLGPTAPDFDITGSLSRILDEHRGVRDQCKGCDPPISVSSRRQEFKDGLRQGVIDCKNIDVSFENFPYYLSETTKNVLIASTYIHLKCNKFVKFTSDLPTVCPRILLSGPAGSEIYQETLTKALAKHFGARLLIVDTVLLPGGPITKEVDSVKENPKPERASVFGKRTSAALHLRKPASSVEADITGGSAISTQAQPKQEASTASSKSYTFRKGDRVKYVGSLPSGFPPTQAPVSATGSLSSRATCISYAGVDRNVALDPCGFQFEAVCWAQPMVIEARWFLLSKKTALLKLGLDLIEQFQREMIWGLCEEDHGFFCAADLLRLDNSSGDDIDKLAINELFEVASVESKSSPLILFLKDIEKSMVGNPEAYAAFKIKLETLPENVVVIASHTQTDNRKEKSHPGGLLFTKFGSNQTALLDLAFPDNFGRLHDRSKEIPKTMKQLSRLFPNKVTIQIPQDETVLVDWKQQLDRDIERMKSQSNIGSIRLVLNRVGLDCPDLEMLCIKDQALTSESAEKVIGWSLSHHFMHCSEASLRELKFVISSESMRYGLDILQGIQNENKSLKKSLKDVVTENEFEKKLLAEVIPPGDIGVTFDDIGALENVKETLKELVMLPLQRPELFSKGQLTKPCKGILLFGPPGTGKTMLAKAVATEAGANFINISMSSITSKWFGEGEKYVKAVFSLASKIAPSVVFVDEVSIVFQVDSMLGRRENPGEHEAMRKMKNEFMVNWDGLRTKDKERVLVLAATNRPFDLDEAVIRRLPRRFIA</sequence>
<reference evidence="7" key="2">
    <citation type="journal article" date="2024" name="Plant">
        <title>Genomic evolution and insights into agronomic trait innovations of Sesamum species.</title>
        <authorList>
            <person name="Miao H."/>
            <person name="Wang L."/>
            <person name="Qu L."/>
            <person name="Liu H."/>
            <person name="Sun Y."/>
            <person name="Le M."/>
            <person name="Wang Q."/>
            <person name="Wei S."/>
            <person name="Zheng Y."/>
            <person name="Lin W."/>
            <person name="Duan Y."/>
            <person name="Cao H."/>
            <person name="Xiong S."/>
            <person name="Wang X."/>
            <person name="Wei L."/>
            <person name="Li C."/>
            <person name="Ma Q."/>
            <person name="Ju M."/>
            <person name="Zhao R."/>
            <person name="Li G."/>
            <person name="Mu C."/>
            <person name="Tian Q."/>
            <person name="Mei H."/>
            <person name="Zhang T."/>
            <person name="Gao T."/>
            <person name="Zhang H."/>
        </authorList>
    </citation>
    <scope>NUCLEOTIDE SEQUENCE</scope>
    <source>
        <strain evidence="7">KEN1</strain>
    </source>
</reference>
<dbReference type="InterPro" id="IPR051701">
    <property type="entry name" value="Mito_OM_Translocase_MSP1"/>
</dbReference>
<dbReference type="SUPFAM" id="SSF52540">
    <property type="entry name" value="P-loop containing nucleoside triphosphate hydrolases"/>
    <property type="match status" value="1"/>
</dbReference>
<evidence type="ECO:0000256" key="5">
    <source>
        <dbReference type="SAM" id="MobiDB-lite"/>
    </source>
</evidence>
<keyword evidence="3" id="KW-0067">ATP-binding</keyword>
<feature type="region of interest" description="Disordered" evidence="5">
    <location>
        <begin position="1"/>
        <end position="53"/>
    </location>
</feature>
<dbReference type="InterPro" id="IPR003959">
    <property type="entry name" value="ATPase_AAA_core"/>
</dbReference>
<keyword evidence="4" id="KW-0496">Mitochondrion</keyword>
<dbReference type="GO" id="GO:0016887">
    <property type="term" value="F:ATP hydrolysis activity"/>
    <property type="evidence" value="ECO:0007669"/>
    <property type="project" value="InterPro"/>
</dbReference>
<dbReference type="Pfam" id="PF00004">
    <property type="entry name" value="AAA"/>
    <property type="match status" value="1"/>
</dbReference>
<keyword evidence="2" id="KW-0547">Nucleotide-binding</keyword>
<evidence type="ECO:0000256" key="2">
    <source>
        <dbReference type="ARBA" id="ARBA00022741"/>
    </source>
</evidence>
<proteinExistence type="predicted"/>
<dbReference type="InterPro" id="IPR056653">
    <property type="entry name" value="DUF7751"/>
</dbReference>
<dbReference type="PROSITE" id="PS00674">
    <property type="entry name" value="AAA"/>
    <property type="match status" value="1"/>
</dbReference>
<name>A0AAW2XWD8_9LAMI</name>
<dbReference type="EMBL" id="JACGWN010000002">
    <property type="protein sequence ID" value="KAL0457943.1"/>
    <property type="molecule type" value="Genomic_DNA"/>
</dbReference>
<dbReference type="SMART" id="SM00382">
    <property type="entry name" value="AAA"/>
    <property type="match status" value="1"/>
</dbReference>
<organism evidence="7">
    <name type="scientific">Sesamum latifolium</name>
    <dbReference type="NCBI Taxonomy" id="2727402"/>
    <lineage>
        <taxon>Eukaryota</taxon>
        <taxon>Viridiplantae</taxon>
        <taxon>Streptophyta</taxon>
        <taxon>Embryophyta</taxon>
        <taxon>Tracheophyta</taxon>
        <taxon>Spermatophyta</taxon>
        <taxon>Magnoliopsida</taxon>
        <taxon>eudicotyledons</taxon>
        <taxon>Gunneridae</taxon>
        <taxon>Pentapetalae</taxon>
        <taxon>asterids</taxon>
        <taxon>lamiids</taxon>
        <taxon>Lamiales</taxon>
        <taxon>Pedaliaceae</taxon>
        <taxon>Sesamum</taxon>
    </lineage>
</organism>
<dbReference type="InterPro" id="IPR003593">
    <property type="entry name" value="AAA+_ATPase"/>
</dbReference>
<gene>
    <name evidence="7" type="ORF">Slati_0421500</name>
</gene>
<evidence type="ECO:0000256" key="4">
    <source>
        <dbReference type="ARBA" id="ARBA00023128"/>
    </source>
</evidence>
<feature type="compositionally biased region" description="Low complexity" evidence="5">
    <location>
        <begin position="31"/>
        <end position="45"/>
    </location>
</feature>
<accession>A0AAW2XWD8</accession>
<evidence type="ECO:0000256" key="3">
    <source>
        <dbReference type="ARBA" id="ARBA00022840"/>
    </source>
</evidence>
<evidence type="ECO:0000259" key="6">
    <source>
        <dbReference type="SMART" id="SM00382"/>
    </source>
</evidence>
<feature type="region of interest" description="Disordered" evidence="5">
    <location>
        <begin position="309"/>
        <end position="331"/>
    </location>
</feature>
<evidence type="ECO:0000256" key="1">
    <source>
        <dbReference type="ARBA" id="ARBA00004173"/>
    </source>
</evidence>
<dbReference type="PANTHER" id="PTHR45644">
    <property type="entry name" value="AAA ATPASE, PUTATIVE (AFU_ORTHOLOGUE AFUA_2G12920)-RELATED-RELATED"/>
    <property type="match status" value="1"/>
</dbReference>
<dbReference type="InterPro" id="IPR008984">
    <property type="entry name" value="SMAD_FHA_dom_sf"/>
</dbReference>
<dbReference type="SUPFAM" id="SSF49879">
    <property type="entry name" value="SMAD/FHA domain"/>
    <property type="match status" value="1"/>
</dbReference>
<feature type="domain" description="AAA+ ATPase" evidence="6">
    <location>
        <begin position="1026"/>
        <end position="1165"/>
    </location>
</feature>
<dbReference type="InterPro" id="IPR003960">
    <property type="entry name" value="ATPase_AAA_CS"/>
</dbReference>
<comment type="subcellular location">
    <subcellularLocation>
        <location evidence="1">Mitochondrion</location>
    </subcellularLocation>
</comment>
<protein>
    <submittedName>
        <fullName evidence="7">ATPase family AAA domain-containing protein 1</fullName>
    </submittedName>
</protein>
<dbReference type="InterPro" id="IPR027417">
    <property type="entry name" value="P-loop_NTPase"/>
</dbReference>
<dbReference type="Gene3D" id="2.60.200.20">
    <property type="match status" value="1"/>
</dbReference>
<dbReference type="Gene3D" id="3.40.50.300">
    <property type="entry name" value="P-loop containing nucleotide triphosphate hydrolases"/>
    <property type="match status" value="1"/>
</dbReference>
<feature type="compositionally biased region" description="Low complexity" evidence="5">
    <location>
        <begin position="7"/>
        <end position="23"/>
    </location>
</feature>
<evidence type="ECO:0000313" key="7">
    <source>
        <dbReference type="EMBL" id="KAL0457943.1"/>
    </source>
</evidence>
<dbReference type="AlphaFoldDB" id="A0AAW2XWD8"/>
<dbReference type="PANTHER" id="PTHR45644:SF73">
    <property type="entry name" value="AAA-TYPE ATPASE FAMILY PROTEIN"/>
    <property type="match status" value="1"/>
</dbReference>